<dbReference type="EMBL" id="MU277233">
    <property type="protein sequence ID" value="KAI0058647.1"/>
    <property type="molecule type" value="Genomic_DNA"/>
</dbReference>
<dbReference type="Proteomes" id="UP000814140">
    <property type="component" value="Unassembled WGS sequence"/>
</dbReference>
<sequence>MHITHNHLVKRQGGNPIAIPTLSGFEAAATTAVFSSVDSDTLLLGASSGAVPAPSVSLNLVPGGTVVTVTSSSPDPTAPLLTPTSAPVSTSPEKAASHSSALSTGTVTGICVGVFAVLALLLLGVYWYLKHSVPKTREIHSRSRSSPHSDARNADGEAGRRRSRLEPWNKLDDDGDHWEGKDKAKGKDAEKSLENEKFNMFEKDPSVRSGKGATSEGHTFDPSTMPNFAQYHPELAEQFARAPERPFLPRLDGPPVVSWDGETVGDDSFLSLRSVRMSTDGMSPTTVMARQTPTATTSVAHRWESAEVLTMDVADASEDDENPFADEVERRQSFGNPFFNAQPAKRNPFSDKNSVKPKPQNASVTTLQRTNSTTSQASTVRANHQAMQSLIAALDYAPILDDDAARRTSMQTTDTTMVTVESEETVRSTPPMPKAM</sequence>
<reference evidence="1" key="2">
    <citation type="journal article" date="2022" name="New Phytol.">
        <title>Evolutionary transition to the ectomycorrhizal habit in the genomes of a hyperdiverse lineage of mushroom-forming fungi.</title>
        <authorList>
            <person name="Looney B."/>
            <person name="Miyauchi S."/>
            <person name="Morin E."/>
            <person name="Drula E."/>
            <person name="Courty P.E."/>
            <person name="Kohler A."/>
            <person name="Kuo A."/>
            <person name="LaButti K."/>
            <person name="Pangilinan J."/>
            <person name="Lipzen A."/>
            <person name="Riley R."/>
            <person name="Andreopoulos W."/>
            <person name="He G."/>
            <person name="Johnson J."/>
            <person name="Nolan M."/>
            <person name="Tritt A."/>
            <person name="Barry K.W."/>
            <person name="Grigoriev I.V."/>
            <person name="Nagy L.G."/>
            <person name="Hibbett D."/>
            <person name="Henrissat B."/>
            <person name="Matheny P.B."/>
            <person name="Labbe J."/>
            <person name="Martin F.M."/>
        </authorList>
    </citation>
    <scope>NUCLEOTIDE SEQUENCE</scope>
    <source>
        <strain evidence="1">HHB10654</strain>
    </source>
</reference>
<organism evidence="1 2">
    <name type="scientific">Artomyces pyxidatus</name>
    <dbReference type="NCBI Taxonomy" id="48021"/>
    <lineage>
        <taxon>Eukaryota</taxon>
        <taxon>Fungi</taxon>
        <taxon>Dikarya</taxon>
        <taxon>Basidiomycota</taxon>
        <taxon>Agaricomycotina</taxon>
        <taxon>Agaricomycetes</taxon>
        <taxon>Russulales</taxon>
        <taxon>Auriscalpiaceae</taxon>
        <taxon>Artomyces</taxon>
    </lineage>
</organism>
<protein>
    <submittedName>
        <fullName evidence="1">Uncharacterized protein</fullName>
    </submittedName>
</protein>
<evidence type="ECO:0000313" key="1">
    <source>
        <dbReference type="EMBL" id="KAI0058647.1"/>
    </source>
</evidence>
<reference evidence="1" key="1">
    <citation type="submission" date="2021-03" db="EMBL/GenBank/DDBJ databases">
        <authorList>
            <consortium name="DOE Joint Genome Institute"/>
            <person name="Ahrendt S."/>
            <person name="Looney B.P."/>
            <person name="Miyauchi S."/>
            <person name="Morin E."/>
            <person name="Drula E."/>
            <person name="Courty P.E."/>
            <person name="Chicoki N."/>
            <person name="Fauchery L."/>
            <person name="Kohler A."/>
            <person name="Kuo A."/>
            <person name="Labutti K."/>
            <person name="Pangilinan J."/>
            <person name="Lipzen A."/>
            <person name="Riley R."/>
            <person name="Andreopoulos W."/>
            <person name="He G."/>
            <person name="Johnson J."/>
            <person name="Barry K.W."/>
            <person name="Grigoriev I.V."/>
            <person name="Nagy L."/>
            <person name="Hibbett D."/>
            <person name="Henrissat B."/>
            <person name="Matheny P.B."/>
            <person name="Labbe J."/>
            <person name="Martin F."/>
        </authorList>
    </citation>
    <scope>NUCLEOTIDE SEQUENCE</scope>
    <source>
        <strain evidence="1">HHB10654</strain>
    </source>
</reference>
<evidence type="ECO:0000313" key="2">
    <source>
        <dbReference type="Proteomes" id="UP000814140"/>
    </source>
</evidence>
<gene>
    <name evidence="1" type="ORF">BV25DRAFT_1213537</name>
</gene>
<accession>A0ACB8SR36</accession>
<keyword evidence="2" id="KW-1185">Reference proteome</keyword>
<comment type="caution">
    <text evidence="1">The sequence shown here is derived from an EMBL/GenBank/DDBJ whole genome shotgun (WGS) entry which is preliminary data.</text>
</comment>
<name>A0ACB8SR36_9AGAM</name>
<proteinExistence type="predicted"/>